<proteinExistence type="predicted"/>
<dbReference type="SUPFAM" id="SSF51161">
    <property type="entry name" value="Trimeric LpxA-like enzymes"/>
    <property type="match status" value="1"/>
</dbReference>
<dbReference type="RefSeq" id="WP_139627029.1">
    <property type="nucleotide sequence ID" value="NZ_VDCI01000016.1"/>
</dbReference>
<dbReference type="EMBL" id="VDCI01000016">
    <property type="protein sequence ID" value="TNJ34059.1"/>
    <property type="molecule type" value="Genomic_DNA"/>
</dbReference>
<dbReference type="PANTHER" id="PTHR23416:SF78">
    <property type="entry name" value="LIPOPOLYSACCHARIDE BIOSYNTHESIS O-ACETYL TRANSFERASE WBBJ-RELATED"/>
    <property type="match status" value="1"/>
</dbReference>
<evidence type="ECO:0000313" key="1">
    <source>
        <dbReference type="EMBL" id="TNJ34059.1"/>
    </source>
</evidence>
<name>A0A5C4RSV0_PROVB</name>
<organism evidence="1 2">
    <name type="scientific">Prosthecochloris vibrioformis</name>
    <name type="common">Chlorobium vibrioforme</name>
    <dbReference type="NCBI Taxonomy" id="1098"/>
    <lineage>
        <taxon>Bacteria</taxon>
        <taxon>Pseudomonadati</taxon>
        <taxon>Chlorobiota</taxon>
        <taxon>Chlorobiia</taxon>
        <taxon>Chlorobiales</taxon>
        <taxon>Chlorobiaceae</taxon>
        <taxon>Prosthecochloris</taxon>
    </lineage>
</organism>
<dbReference type="Proteomes" id="UP000309544">
    <property type="component" value="Unassembled WGS sequence"/>
</dbReference>
<dbReference type="InterPro" id="IPR011004">
    <property type="entry name" value="Trimer_LpxA-like_sf"/>
</dbReference>
<dbReference type="PANTHER" id="PTHR23416">
    <property type="entry name" value="SIALIC ACID SYNTHASE-RELATED"/>
    <property type="match status" value="1"/>
</dbReference>
<reference evidence="1 2" key="1">
    <citation type="submission" date="2019-05" db="EMBL/GenBank/DDBJ databases">
        <title>Draft Whole-Genome sequence of the green sulfur bacterium Prosthecochloris vibrioformis DSM 260.</title>
        <authorList>
            <person name="Meyer T.E."/>
            <person name="Kyndt J.A."/>
        </authorList>
    </citation>
    <scope>NUCLEOTIDE SEQUENCE [LARGE SCALE GENOMIC DNA]</scope>
    <source>
        <strain evidence="1 2">DSM 260</strain>
    </source>
</reference>
<dbReference type="AlphaFoldDB" id="A0A5C4RSV0"/>
<evidence type="ECO:0008006" key="3">
    <source>
        <dbReference type="Google" id="ProtNLM"/>
    </source>
</evidence>
<comment type="caution">
    <text evidence="1">The sequence shown here is derived from an EMBL/GenBank/DDBJ whole genome shotgun (WGS) entry which is preliminary data.</text>
</comment>
<dbReference type="InterPro" id="IPR051159">
    <property type="entry name" value="Hexapeptide_acetyltransf"/>
</dbReference>
<protein>
    <recommendedName>
        <fullName evidence="3">Acyltransferase</fullName>
    </recommendedName>
</protein>
<evidence type="ECO:0000313" key="2">
    <source>
        <dbReference type="Proteomes" id="UP000309544"/>
    </source>
</evidence>
<accession>A0A5C4RSV0</accession>
<dbReference type="Gene3D" id="2.160.10.10">
    <property type="entry name" value="Hexapeptide repeat proteins"/>
    <property type="match status" value="1"/>
</dbReference>
<gene>
    <name evidence="1" type="ORF">FGF68_10530</name>
</gene>
<sequence length="214" mass="23430">MIVINGLRFEHIGMLLRGLLWQLSRLRFDGIVLKGRGARIFLDRRVRLDGITKVGHYATLDLRQTASGRLGNRFSLGDYSVFRASGSPDFTCPFVDIAERVSFGPYCNIGGGFGLSIGADVIAGPYVSIHPEEHMHAADILIRSQQVFGQGICIQGDCWLGAKTTILDGSNLAFGTVLGAATLVAGTETRKNGIYVGAPARFIRFRERDDEKLR</sequence>
<keyword evidence="2" id="KW-1185">Reference proteome</keyword>